<gene>
    <name evidence="1" type="ORF">BDN72DRAFT_858308</name>
</gene>
<proteinExistence type="predicted"/>
<name>A0ACD3ARM4_9AGAR</name>
<dbReference type="EMBL" id="ML208348">
    <property type="protein sequence ID" value="TFK68598.1"/>
    <property type="molecule type" value="Genomic_DNA"/>
</dbReference>
<reference evidence="1 2" key="1">
    <citation type="journal article" date="2019" name="Nat. Ecol. Evol.">
        <title>Megaphylogeny resolves global patterns of mushroom evolution.</title>
        <authorList>
            <person name="Varga T."/>
            <person name="Krizsan K."/>
            <person name="Foldi C."/>
            <person name="Dima B."/>
            <person name="Sanchez-Garcia M."/>
            <person name="Sanchez-Ramirez S."/>
            <person name="Szollosi G.J."/>
            <person name="Szarkandi J.G."/>
            <person name="Papp V."/>
            <person name="Albert L."/>
            <person name="Andreopoulos W."/>
            <person name="Angelini C."/>
            <person name="Antonin V."/>
            <person name="Barry K.W."/>
            <person name="Bougher N.L."/>
            <person name="Buchanan P."/>
            <person name="Buyck B."/>
            <person name="Bense V."/>
            <person name="Catcheside P."/>
            <person name="Chovatia M."/>
            <person name="Cooper J."/>
            <person name="Damon W."/>
            <person name="Desjardin D."/>
            <person name="Finy P."/>
            <person name="Geml J."/>
            <person name="Haridas S."/>
            <person name="Hughes K."/>
            <person name="Justo A."/>
            <person name="Karasinski D."/>
            <person name="Kautmanova I."/>
            <person name="Kiss B."/>
            <person name="Kocsube S."/>
            <person name="Kotiranta H."/>
            <person name="LaButti K.M."/>
            <person name="Lechner B.E."/>
            <person name="Liimatainen K."/>
            <person name="Lipzen A."/>
            <person name="Lukacs Z."/>
            <person name="Mihaltcheva S."/>
            <person name="Morgado L.N."/>
            <person name="Niskanen T."/>
            <person name="Noordeloos M.E."/>
            <person name="Ohm R.A."/>
            <person name="Ortiz-Santana B."/>
            <person name="Ovrebo C."/>
            <person name="Racz N."/>
            <person name="Riley R."/>
            <person name="Savchenko A."/>
            <person name="Shiryaev A."/>
            <person name="Soop K."/>
            <person name="Spirin V."/>
            <person name="Szebenyi C."/>
            <person name="Tomsovsky M."/>
            <person name="Tulloss R.E."/>
            <person name="Uehling J."/>
            <person name="Grigoriev I.V."/>
            <person name="Vagvolgyi C."/>
            <person name="Papp T."/>
            <person name="Martin F.M."/>
            <person name="Miettinen O."/>
            <person name="Hibbett D.S."/>
            <person name="Nagy L.G."/>
        </authorList>
    </citation>
    <scope>NUCLEOTIDE SEQUENCE [LARGE SCALE GENOMIC DNA]</scope>
    <source>
        <strain evidence="1 2">NL-1719</strain>
    </source>
</reference>
<evidence type="ECO:0000313" key="2">
    <source>
        <dbReference type="Proteomes" id="UP000308600"/>
    </source>
</evidence>
<dbReference type="Proteomes" id="UP000308600">
    <property type="component" value="Unassembled WGS sequence"/>
</dbReference>
<organism evidence="1 2">
    <name type="scientific">Pluteus cervinus</name>
    <dbReference type="NCBI Taxonomy" id="181527"/>
    <lineage>
        <taxon>Eukaryota</taxon>
        <taxon>Fungi</taxon>
        <taxon>Dikarya</taxon>
        <taxon>Basidiomycota</taxon>
        <taxon>Agaricomycotina</taxon>
        <taxon>Agaricomycetes</taxon>
        <taxon>Agaricomycetidae</taxon>
        <taxon>Agaricales</taxon>
        <taxon>Pluteineae</taxon>
        <taxon>Pluteaceae</taxon>
        <taxon>Pluteus</taxon>
    </lineage>
</organism>
<sequence>MALAGKGLEKDVGQWSGLSTAAGAMNSFPGCGLGVALAVDGTLYQSGAYAALQGATDLVRSPRRHGSRRFTPSRNPLVSLVVVQAECAGTNAPIIQEVVLMVASFNKSTNRTVAAWQLELFTRTLSSTIPIQPQTNWTLQCQCWTWWWSNPKSIEHDEEVAVTTIGFTAEYVFDTSVVGVAPPATSLGFCVGPLQKEFSTASTTTGESVAESFVAGTDGTSDSGVGVGGHAVSVHVSGVNEASGAPTTLATQAPNTEEDLDMKDLVMNIISPRSNPSGADLALQKAIGKSRRWKDTGEAEQSTKIGVNAFVVGWEGQVADTQPSPLRNHTRLRRYRFPTTMSLSYRPCGRPQKCLQVPSPNRLSEQPPASPVTGHLIRLVDAHVITLRLHPFVPTIVKVKNSLLAILSTASPDDKSRIYLAYPSYHYLHKCDFKTPSGPNYPCIQDILYLLYKAVS</sequence>
<evidence type="ECO:0000313" key="1">
    <source>
        <dbReference type="EMBL" id="TFK68598.1"/>
    </source>
</evidence>
<protein>
    <submittedName>
        <fullName evidence="1">Uncharacterized protein</fullName>
    </submittedName>
</protein>
<keyword evidence="2" id="KW-1185">Reference proteome</keyword>
<accession>A0ACD3ARM4</accession>